<feature type="region of interest" description="Disordered" evidence="1">
    <location>
        <begin position="107"/>
        <end position="147"/>
    </location>
</feature>
<protein>
    <submittedName>
        <fullName evidence="3">E2F-associated phosphoprotein-like isoform X1</fullName>
    </submittedName>
</protein>
<feature type="region of interest" description="Disordered" evidence="1">
    <location>
        <begin position="1"/>
        <end position="32"/>
    </location>
</feature>
<keyword evidence="2" id="KW-1185">Reference proteome</keyword>
<feature type="compositionally biased region" description="Basic residues" evidence="1">
    <location>
        <begin position="122"/>
        <end position="131"/>
    </location>
</feature>
<proteinExistence type="predicted"/>
<organism evidence="2 3">
    <name type="scientific">Priapulus caudatus</name>
    <name type="common">Priapulid worm</name>
    <dbReference type="NCBI Taxonomy" id="37621"/>
    <lineage>
        <taxon>Eukaryota</taxon>
        <taxon>Metazoa</taxon>
        <taxon>Ecdysozoa</taxon>
        <taxon>Scalidophora</taxon>
        <taxon>Priapulida</taxon>
        <taxon>Priapulimorpha</taxon>
        <taxon>Priapulimorphida</taxon>
        <taxon>Priapulidae</taxon>
        <taxon>Priapulus</taxon>
    </lineage>
</organism>
<dbReference type="Proteomes" id="UP000695022">
    <property type="component" value="Unplaced"/>
</dbReference>
<feature type="compositionally biased region" description="Basic and acidic residues" evidence="1">
    <location>
        <begin position="1"/>
        <end position="21"/>
    </location>
</feature>
<dbReference type="Pfam" id="PF10238">
    <property type="entry name" value="Eapp_C"/>
    <property type="match status" value="1"/>
</dbReference>
<evidence type="ECO:0000313" key="2">
    <source>
        <dbReference type="Proteomes" id="UP000695022"/>
    </source>
</evidence>
<evidence type="ECO:0000256" key="1">
    <source>
        <dbReference type="SAM" id="MobiDB-lite"/>
    </source>
</evidence>
<feature type="compositionally biased region" description="Acidic residues" evidence="1">
    <location>
        <begin position="134"/>
        <end position="147"/>
    </location>
</feature>
<reference evidence="3" key="1">
    <citation type="submission" date="2025-08" db="UniProtKB">
        <authorList>
            <consortium name="RefSeq"/>
        </authorList>
    </citation>
    <scope>IDENTIFICATION</scope>
</reference>
<dbReference type="PANTHER" id="PTHR15967">
    <property type="entry name" value="E2F-ASSOCIATED PHOSPHOPROTEIN"/>
    <property type="match status" value="1"/>
</dbReference>
<dbReference type="RefSeq" id="XP_014673907.1">
    <property type="nucleotide sequence ID" value="XM_014818421.1"/>
</dbReference>
<evidence type="ECO:0000313" key="3">
    <source>
        <dbReference type="RefSeq" id="XP_014673907.1"/>
    </source>
</evidence>
<name>A0ABM1ENY6_PRICU</name>
<dbReference type="PANTHER" id="PTHR15967:SF0">
    <property type="entry name" value="E2F-ASSOCIATED PHOSPHOPROTEIN"/>
    <property type="match status" value="1"/>
</dbReference>
<dbReference type="InterPro" id="IPR019370">
    <property type="entry name" value="E2F-assoc_phosphoprotein"/>
</dbReference>
<accession>A0ABM1ENY6</accession>
<dbReference type="GeneID" id="106814132"/>
<gene>
    <name evidence="3" type="primary">LOC106814132</name>
</gene>
<sequence>MFEQNHDYVVHYESDGDRPSSDDDVDTLLDGTPQKKKEFVNLFMGEEELSEDEFEKDMMKELDDTVAGLEFKKAANQKPVKEETSTSSAQQFYDDMYFDSDEEIDGENKLDASQPVEENKTKEKKPRKRHPVIPDEDLLYDPGMDDDDQNWMDEQRQQYLSKQNGTKKVGKPVKPLPSSDAVLNCPACMTLLCMDCQLHETYKNQYRAMFVFNCRVDKTQYLKYPSKTRQHRRSLNAEVELESKSDGDVERFHPVMCGVCKTEVAVYDASEVYHFFNVLSSYS</sequence>